<reference evidence="5" key="1">
    <citation type="journal article" date="2019" name="Int. J. Syst. Evol. Microbiol.">
        <title>The Global Catalogue of Microorganisms (GCM) 10K type strain sequencing project: providing services to taxonomists for standard genome sequencing and annotation.</title>
        <authorList>
            <consortium name="The Broad Institute Genomics Platform"/>
            <consortium name="The Broad Institute Genome Sequencing Center for Infectious Disease"/>
            <person name="Wu L."/>
            <person name="Ma J."/>
        </authorList>
    </citation>
    <scope>NUCLEOTIDE SEQUENCE [LARGE SCALE GENOMIC DNA]</scope>
    <source>
        <strain evidence="5">CCUG 37865</strain>
    </source>
</reference>
<evidence type="ECO:0000256" key="1">
    <source>
        <dbReference type="ARBA" id="ARBA00022450"/>
    </source>
</evidence>
<gene>
    <name evidence="4" type="ORF">ACFOY7_00910</name>
</gene>
<evidence type="ECO:0000256" key="2">
    <source>
        <dbReference type="ARBA" id="ARBA00022553"/>
    </source>
</evidence>
<accession>A0ABV8WRE5</accession>
<keyword evidence="1" id="KW-0596">Phosphopantetheine</keyword>
<dbReference type="SUPFAM" id="SSF47336">
    <property type="entry name" value="ACP-like"/>
    <property type="match status" value="1"/>
</dbReference>
<dbReference type="EMBL" id="JBHSDT010000001">
    <property type="protein sequence ID" value="MFC4401658.1"/>
    <property type="molecule type" value="Genomic_DNA"/>
</dbReference>
<name>A0ABV8WRE5_9BACI</name>
<dbReference type="InterPro" id="IPR006162">
    <property type="entry name" value="Ppantetheine_attach_site"/>
</dbReference>
<dbReference type="Proteomes" id="UP001595882">
    <property type="component" value="Unassembled WGS sequence"/>
</dbReference>
<dbReference type="PROSITE" id="PS50075">
    <property type="entry name" value="CARRIER"/>
    <property type="match status" value="1"/>
</dbReference>
<dbReference type="Pfam" id="PF00550">
    <property type="entry name" value="PP-binding"/>
    <property type="match status" value="1"/>
</dbReference>
<evidence type="ECO:0000313" key="5">
    <source>
        <dbReference type="Proteomes" id="UP001595882"/>
    </source>
</evidence>
<protein>
    <submittedName>
        <fullName evidence="4">Acyl carrier protein</fullName>
    </submittedName>
</protein>
<dbReference type="InterPro" id="IPR036736">
    <property type="entry name" value="ACP-like_sf"/>
</dbReference>
<dbReference type="InterPro" id="IPR009081">
    <property type="entry name" value="PP-bd_ACP"/>
</dbReference>
<evidence type="ECO:0000313" key="4">
    <source>
        <dbReference type="EMBL" id="MFC4401658.1"/>
    </source>
</evidence>
<keyword evidence="5" id="KW-1185">Reference proteome</keyword>
<dbReference type="RefSeq" id="WP_390248449.1">
    <property type="nucleotide sequence ID" value="NZ_JBHSDT010000001.1"/>
</dbReference>
<dbReference type="Gene3D" id="1.10.1200.10">
    <property type="entry name" value="ACP-like"/>
    <property type="match status" value="1"/>
</dbReference>
<dbReference type="PROSITE" id="PS00012">
    <property type="entry name" value="PHOSPHOPANTETHEINE"/>
    <property type="match status" value="1"/>
</dbReference>
<feature type="domain" description="Carrier" evidence="3">
    <location>
        <begin position="1"/>
        <end position="76"/>
    </location>
</feature>
<sequence>MTFEQFSRIVSEISHISIDHIQEESSFRDDLGIDSLQMVNLLVEISERIELDLNKINDSDTFSTPGKLFELISKGDTK</sequence>
<comment type="caution">
    <text evidence="4">The sequence shown here is derived from an EMBL/GenBank/DDBJ whole genome shotgun (WGS) entry which is preliminary data.</text>
</comment>
<keyword evidence="2" id="KW-0597">Phosphoprotein</keyword>
<evidence type="ECO:0000259" key="3">
    <source>
        <dbReference type="PROSITE" id="PS50075"/>
    </source>
</evidence>
<proteinExistence type="predicted"/>
<organism evidence="4 5">
    <name type="scientific">Gracilibacillus xinjiangensis</name>
    <dbReference type="NCBI Taxonomy" id="1193282"/>
    <lineage>
        <taxon>Bacteria</taxon>
        <taxon>Bacillati</taxon>
        <taxon>Bacillota</taxon>
        <taxon>Bacilli</taxon>
        <taxon>Bacillales</taxon>
        <taxon>Bacillaceae</taxon>
        <taxon>Gracilibacillus</taxon>
    </lineage>
</organism>